<evidence type="ECO:0000256" key="1">
    <source>
        <dbReference type="ARBA" id="ARBA00023159"/>
    </source>
</evidence>
<feature type="domain" description="Metallo-beta-lactamase" evidence="3">
    <location>
        <begin position="44"/>
        <end position="235"/>
    </location>
</feature>
<feature type="chain" id="PRO_5045440225" evidence="2">
    <location>
        <begin position="26"/>
        <end position="364"/>
    </location>
</feature>
<dbReference type="Pfam" id="PF00753">
    <property type="entry name" value="Lactamase_B"/>
    <property type="match status" value="1"/>
</dbReference>
<dbReference type="InterPro" id="IPR036866">
    <property type="entry name" value="RibonucZ/Hydroxyglut_hydro"/>
</dbReference>
<dbReference type="PROSITE" id="PS51257">
    <property type="entry name" value="PROKAR_LIPOPROTEIN"/>
    <property type="match status" value="1"/>
</dbReference>
<evidence type="ECO:0000313" key="5">
    <source>
        <dbReference type="Proteomes" id="UP000603234"/>
    </source>
</evidence>
<evidence type="ECO:0000256" key="2">
    <source>
        <dbReference type="SAM" id="SignalP"/>
    </source>
</evidence>
<dbReference type="PANTHER" id="PTHR30619">
    <property type="entry name" value="DNA INTERNALIZATION/COMPETENCE PROTEIN COMEC/REC2"/>
    <property type="match status" value="1"/>
</dbReference>
<dbReference type="SUPFAM" id="SSF57884">
    <property type="entry name" value="Ada DNA repair protein, N-terminal domain (N-Ada 10)"/>
    <property type="match status" value="1"/>
</dbReference>
<dbReference type="Gene3D" id="3.40.10.10">
    <property type="entry name" value="DNA Methylphosphotriester Repair Domain"/>
    <property type="match status" value="1"/>
</dbReference>
<organism evidence="4 5">
    <name type="scientific">Acetobacterium fimetarium</name>
    <dbReference type="NCBI Taxonomy" id="52691"/>
    <lineage>
        <taxon>Bacteria</taxon>
        <taxon>Bacillati</taxon>
        <taxon>Bacillota</taxon>
        <taxon>Clostridia</taxon>
        <taxon>Eubacteriales</taxon>
        <taxon>Eubacteriaceae</taxon>
        <taxon>Acetobacterium</taxon>
    </lineage>
</organism>
<evidence type="ECO:0000313" key="4">
    <source>
        <dbReference type="EMBL" id="MBC3804907.1"/>
    </source>
</evidence>
<dbReference type="InterPro" id="IPR004026">
    <property type="entry name" value="Ada_DNA_repair_Zn-bd"/>
</dbReference>
<feature type="signal peptide" evidence="2">
    <location>
        <begin position="1"/>
        <end position="25"/>
    </location>
</feature>
<dbReference type="EMBL" id="WJBC01000015">
    <property type="protein sequence ID" value="MBC3804907.1"/>
    <property type="molecule type" value="Genomic_DNA"/>
</dbReference>
<dbReference type="SMART" id="SM00849">
    <property type="entry name" value="Lactamase_B"/>
    <property type="match status" value="1"/>
</dbReference>
<dbReference type="InterPro" id="IPR052159">
    <property type="entry name" value="Competence_DNA_uptake"/>
</dbReference>
<keyword evidence="1" id="KW-0010">Activator</keyword>
<gene>
    <name evidence="4" type="ORF">GH808_10730</name>
</gene>
<dbReference type="Proteomes" id="UP000603234">
    <property type="component" value="Unassembled WGS sequence"/>
</dbReference>
<dbReference type="PANTHER" id="PTHR30619:SF1">
    <property type="entry name" value="RECOMBINATION PROTEIN 2"/>
    <property type="match status" value="1"/>
</dbReference>
<dbReference type="InterPro" id="IPR001279">
    <property type="entry name" value="Metallo-B-lactamas"/>
</dbReference>
<proteinExistence type="predicted"/>
<sequence length="364" mass="38689">MKRKLLLSAVLIISMMLLFTGCHLANTTFTPKDSLAVHFLDVGQGDSILLVDHDDTMLIDGGNPENGDDVVKYLKSLGITQLDYVVATHNHADHAGGLTDVVEKLAVSNLYVTNSKETSSSKNLIAAAKAKNVPVSTPSPGTALSFGGSTIDFLGPLSVHEDVNDDSIVMKVTHGSHRFLLTGDMEAAAEKELLAQNLDLAADVLKVGHHGSATSTGYVFLRAVNPRYAVISCGKNNDYGHPHKETLSRLNDVGSTIFRTDLLGTIVATSEGDQLTFNKTGITPTQPYQEVDNGLAATTNSVSETPASTATAETATYIGNKNSKVYHLPSCSGLPKESNRIYLNSLEEVHAQGLTPCGICKPPS</sequence>
<protein>
    <submittedName>
        <fullName evidence="4">MBL fold metallo-hydrolase</fullName>
    </submittedName>
</protein>
<keyword evidence="2" id="KW-0732">Signal</keyword>
<comment type="caution">
    <text evidence="4">The sequence shown here is derived from an EMBL/GenBank/DDBJ whole genome shotgun (WGS) entry which is preliminary data.</text>
</comment>
<dbReference type="Gene3D" id="3.60.15.10">
    <property type="entry name" value="Ribonuclease Z/Hydroxyacylglutathione hydrolase-like"/>
    <property type="match status" value="1"/>
</dbReference>
<evidence type="ECO:0000259" key="3">
    <source>
        <dbReference type="SMART" id="SM00849"/>
    </source>
</evidence>
<dbReference type="SUPFAM" id="SSF56281">
    <property type="entry name" value="Metallo-hydrolase/oxidoreductase"/>
    <property type="match status" value="1"/>
</dbReference>
<dbReference type="RefSeq" id="WP_186842789.1">
    <property type="nucleotide sequence ID" value="NZ_WJBC01000015.1"/>
</dbReference>
<keyword evidence="5" id="KW-1185">Reference proteome</keyword>
<dbReference type="InterPro" id="IPR035681">
    <property type="entry name" value="ComA-like_MBL"/>
</dbReference>
<name>A0ABR6WWA9_9FIRM</name>
<accession>A0ABR6WWA9</accession>
<dbReference type="Pfam" id="PF02805">
    <property type="entry name" value="Ada_Zn_binding"/>
    <property type="match status" value="1"/>
</dbReference>
<reference evidence="4 5" key="1">
    <citation type="journal article" date="2020" name="mSystems">
        <title>Defining Genomic and Predicted Metabolic Features of the Acetobacterium Genus.</title>
        <authorList>
            <person name="Ross D.E."/>
            <person name="Marshall C.W."/>
            <person name="Gulliver D."/>
            <person name="May H.D."/>
            <person name="Norman R.S."/>
        </authorList>
    </citation>
    <scope>NUCLEOTIDE SEQUENCE [LARGE SCALE GENOMIC DNA]</scope>
    <source>
        <strain evidence="4 5">DSM 8238</strain>
    </source>
</reference>
<dbReference type="CDD" id="cd07731">
    <property type="entry name" value="ComA-like_MBL-fold"/>
    <property type="match status" value="1"/>
</dbReference>
<dbReference type="InterPro" id="IPR035451">
    <property type="entry name" value="Ada-like_dom_sf"/>
</dbReference>